<dbReference type="PANTHER" id="PTHR15272:SF0">
    <property type="entry name" value="CHROMATIN ASSEMBLY FACTOR 1 SUBUNIT A"/>
    <property type="match status" value="1"/>
</dbReference>
<comment type="subcellular location">
    <subcellularLocation>
        <location evidence="1">Nucleus</location>
    </subcellularLocation>
</comment>
<feature type="domain" description="Chromatin assembly factor 1 subunit Cac1-like C-terminal" evidence="7">
    <location>
        <begin position="730"/>
        <end position="780"/>
    </location>
</feature>
<protein>
    <submittedName>
        <fullName evidence="8">Chromatin assembly factor 1</fullName>
    </submittedName>
</protein>
<evidence type="ECO:0000256" key="3">
    <source>
        <dbReference type="ARBA" id="ARBA00023204"/>
    </source>
</evidence>
<dbReference type="GO" id="GO:0033186">
    <property type="term" value="C:CAF-1 complex"/>
    <property type="evidence" value="ECO:0007669"/>
    <property type="project" value="TreeGrafter"/>
</dbReference>
<keyword evidence="2" id="KW-0227">DNA damage</keyword>
<dbReference type="PANTHER" id="PTHR15272">
    <property type="entry name" value="CHROMATIN ASSEMBLY FACTOR 1 SUBUNIT A CAF-1 SUBUNIT A"/>
    <property type="match status" value="1"/>
</dbReference>
<accession>A0A5A7QDX6</accession>
<feature type="compositionally biased region" description="Polar residues" evidence="5">
    <location>
        <begin position="358"/>
        <end position="379"/>
    </location>
</feature>
<dbReference type="GO" id="GO:0006281">
    <property type="term" value="P:DNA repair"/>
    <property type="evidence" value="ECO:0007669"/>
    <property type="project" value="UniProtKB-KW"/>
</dbReference>
<dbReference type="InterPro" id="IPR048800">
    <property type="entry name" value="Cac1-like_C"/>
</dbReference>
<evidence type="ECO:0000259" key="7">
    <source>
        <dbReference type="Pfam" id="PF21796"/>
    </source>
</evidence>
<gene>
    <name evidence="8" type="ORF">STAS_20044</name>
</gene>
<dbReference type="InterPro" id="IPR022043">
    <property type="entry name" value="CAF1A_DD"/>
</dbReference>
<sequence>MAEIEPMQIDGAEHIKPATDGPGQKKKQLKRKRVQPCLLPQSPEEKHAKIIAFRSEINRLVELCKVLVFENRWELLENVEKVRKSMNSVIACLMEESDLPLSRLVDEIFERVNGVSGVSDGVSKASVKSSVLIIGQRLCYGVISADADVLEDDSESALWCWETRDLKLIPPLIRASLKVRRTCRKKIQDRIMAVSATINALERSEDSPSFVQELTKASEKLNKVFNEDDIRLLVDNMTHKVGSEIAEKETKREEKLLIKQMEKRKCEKEKERKRIDLELQKEKLHSEKELRRLHDEAEKEERRREKEENEIQKQLRRQQEEAEKEQRRKEKEEAESRKRLALQKQASLMERFLKRNKTNSSSQKDSPMNNVTTSGSPSNMPEKMPGSVTVTMDSILAHNDGAEVEVIWSSHLNAWHSIGRLMQLNRKMHWGIRQKPKTELVKELKLTTNKELYCDGDLNEENLDVGWVDSNADRTSSHLNTDDNPITCDRKRIRARKLLQFDKSYRPAFYGVWPNRSQIVGGRHPFVKDPDIDYEIDSDEEWEEDEPGESLSDCDKDEEENMEGHVKNDDEDESEDGFFVPDGYLSENEILLPAQGVDTDCRNSDDLVEDLKNPLNSEQQIQSEEFRTLLRQQKYLSNVTDHALRKNCPLIIMNLMHQKTTLLSADELTGTDKLERMCLQSLSIRPLSGLPQVDISIHCDVVVEENEAFHDTPITTPPPVTSAAILESDLPQIISIIQSCPSGIDRIGILLKKKFPALPKSHLKNKVKEISEFSDNRWQVKKEILSKYGLSVSPEKFRKTRTIASFLKRCLPPSGNTESLCETSPQKNAPSIVPAKLLMEHQ</sequence>
<evidence type="ECO:0000256" key="1">
    <source>
        <dbReference type="ARBA" id="ARBA00004123"/>
    </source>
</evidence>
<dbReference type="Pfam" id="PF21796">
    <property type="entry name" value="Cac1_C"/>
    <property type="match status" value="1"/>
</dbReference>
<keyword evidence="4" id="KW-0539">Nucleus</keyword>
<dbReference type="Pfam" id="PF12253">
    <property type="entry name" value="CAF1A_dimeriz"/>
    <property type="match status" value="1"/>
</dbReference>
<feature type="compositionally biased region" description="Acidic residues" evidence="5">
    <location>
        <begin position="538"/>
        <end position="548"/>
    </location>
</feature>
<feature type="domain" description="Chromatin assembly factor 1 subunit A dimerization" evidence="6">
    <location>
        <begin position="497"/>
        <end position="563"/>
    </location>
</feature>
<keyword evidence="9" id="KW-1185">Reference proteome</keyword>
<evidence type="ECO:0000256" key="2">
    <source>
        <dbReference type="ARBA" id="ARBA00022763"/>
    </source>
</evidence>
<evidence type="ECO:0000313" key="8">
    <source>
        <dbReference type="EMBL" id="GER43208.1"/>
    </source>
</evidence>
<name>A0A5A7QDX6_STRAF</name>
<feature type="region of interest" description="Disordered" evidence="5">
    <location>
        <begin position="1"/>
        <end position="36"/>
    </location>
</feature>
<feature type="compositionally biased region" description="Basic and acidic residues" evidence="5">
    <location>
        <begin position="290"/>
        <end position="338"/>
    </location>
</feature>
<proteinExistence type="predicted"/>
<reference evidence="9" key="1">
    <citation type="journal article" date="2019" name="Curr. Biol.">
        <title>Genome Sequence of Striga asiatica Provides Insight into the Evolution of Plant Parasitism.</title>
        <authorList>
            <person name="Yoshida S."/>
            <person name="Kim S."/>
            <person name="Wafula E.K."/>
            <person name="Tanskanen J."/>
            <person name="Kim Y.M."/>
            <person name="Honaas L."/>
            <person name="Yang Z."/>
            <person name="Spallek T."/>
            <person name="Conn C.E."/>
            <person name="Ichihashi Y."/>
            <person name="Cheong K."/>
            <person name="Cui S."/>
            <person name="Der J.P."/>
            <person name="Gundlach H."/>
            <person name="Jiao Y."/>
            <person name="Hori C."/>
            <person name="Ishida J.K."/>
            <person name="Kasahara H."/>
            <person name="Kiba T."/>
            <person name="Kim M.S."/>
            <person name="Koo N."/>
            <person name="Laohavisit A."/>
            <person name="Lee Y.H."/>
            <person name="Lumba S."/>
            <person name="McCourt P."/>
            <person name="Mortimer J.C."/>
            <person name="Mutuku J.M."/>
            <person name="Nomura T."/>
            <person name="Sasaki-Sekimoto Y."/>
            <person name="Seto Y."/>
            <person name="Wang Y."/>
            <person name="Wakatake T."/>
            <person name="Sakakibara H."/>
            <person name="Demura T."/>
            <person name="Yamaguchi S."/>
            <person name="Yoneyama K."/>
            <person name="Manabe R.I."/>
            <person name="Nelson D.C."/>
            <person name="Schulman A.H."/>
            <person name="Timko M.P."/>
            <person name="dePamphilis C.W."/>
            <person name="Choi D."/>
            <person name="Shirasu K."/>
        </authorList>
    </citation>
    <scope>NUCLEOTIDE SEQUENCE [LARGE SCALE GENOMIC DNA]</scope>
    <source>
        <strain evidence="9">cv. UVA1</strain>
    </source>
</reference>
<feature type="region of interest" description="Disordered" evidence="5">
    <location>
        <begin position="538"/>
        <end position="579"/>
    </location>
</feature>
<dbReference type="OrthoDB" id="440676at2759"/>
<dbReference type="AlphaFoldDB" id="A0A5A7QDX6"/>
<dbReference type="GO" id="GO:0006334">
    <property type="term" value="P:nucleosome assembly"/>
    <property type="evidence" value="ECO:0007669"/>
    <property type="project" value="TreeGrafter"/>
</dbReference>
<comment type="caution">
    <text evidence="8">The sequence shown here is derived from an EMBL/GenBank/DDBJ whole genome shotgun (WGS) entry which is preliminary data.</text>
</comment>
<dbReference type="Proteomes" id="UP000325081">
    <property type="component" value="Unassembled WGS sequence"/>
</dbReference>
<feature type="compositionally biased region" description="Basic residues" evidence="5">
    <location>
        <begin position="24"/>
        <end position="34"/>
    </location>
</feature>
<dbReference type="GO" id="GO:0005634">
    <property type="term" value="C:nucleus"/>
    <property type="evidence" value="ECO:0007669"/>
    <property type="project" value="UniProtKB-SubCell"/>
</dbReference>
<evidence type="ECO:0000313" key="9">
    <source>
        <dbReference type="Proteomes" id="UP000325081"/>
    </source>
</evidence>
<feature type="region of interest" description="Disordered" evidence="5">
    <location>
        <begin position="290"/>
        <end position="385"/>
    </location>
</feature>
<evidence type="ECO:0000256" key="5">
    <source>
        <dbReference type="SAM" id="MobiDB-lite"/>
    </source>
</evidence>
<keyword evidence="3" id="KW-0234">DNA repair</keyword>
<organism evidence="8 9">
    <name type="scientific">Striga asiatica</name>
    <name type="common">Asiatic witchweed</name>
    <name type="synonym">Buchnera asiatica</name>
    <dbReference type="NCBI Taxonomy" id="4170"/>
    <lineage>
        <taxon>Eukaryota</taxon>
        <taxon>Viridiplantae</taxon>
        <taxon>Streptophyta</taxon>
        <taxon>Embryophyta</taxon>
        <taxon>Tracheophyta</taxon>
        <taxon>Spermatophyta</taxon>
        <taxon>Magnoliopsida</taxon>
        <taxon>eudicotyledons</taxon>
        <taxon>Gunneridae</taxon>
        <taxon>Pentapetalae</taxon>
        <taxon>asterids</taxon>
        <taxon>lamiids</taxon>
        <taxon>Lamiales</taxon>
        <taxon>Orobanchaceae</taxon>
        <taxon>Buchnereae</taxon>
        <taxon>Striga</taxon>
    </lineage>
</organism>
<dbReference type="EMBL" id="BKCP01006516">
    <property type="protein sequence ID" value="GER43208.1"/>
    <property type="molecule type" value="Genomic_DNA"/>
</dbReference>
<evidence type="ECO:0000259" key="6">
    <source>
        <dbReference type="Pfam" id="PF12253"/>
    </source>
</evidence>
<evidence type="ECO:0000256" key="4">
    <source>
        <dbReference type="ARBA" id="ARBA00023242"/>
    </source>
</evidence>